<dbReference type="EMBL" id="EU972531">
    <property type="protein sequence ID" value="ACG44649.1"/>
    <property type="molecule type" value="mRNA"/>
</dbReference>
<evidence type="ECO:0000313" key="1">
    <source>
        <dbReference type="EMBL" id="ACG44649.1"/>
    </source>
</evidence>
<proteinExistence type="evidence at transcript level"/>
<protein>
    <submittedName>
        <fullName evidence="1">Uncharacterized protein</fullName>
    </submittedName>
</protein>
<reference evidence="1" key="1">
    <citation type="journal article" date="2009" name="Plant Mol. Biol.">
        <title>Insights into corn genes derived from large-scale cDNA sequencing.</title>
        <authorList>
            <person name="Alexandrov N.N."/>
            <person name="Brover V.V."/>
            <person name="Freidin S."/>
            <person name="Troukhan M.E."/>
            <person name="Tatarinova T.V."/>
            <person name="Zhang H."/>
            <person name="Swaller T.J."/>
            <person name="Lu Y.P."/>
            <person name="Bouck J."/>
            <person name="Flavell R.B."/>
            <person name="Feldmann K.A."/>
        </authorList>
    </citation>
    <scope>NUCLEOTIDE SEQUENCE</scope>
</reference>
<sequence>MIVTWGKSTEHDGCVREEIKGRASGRRGGFLIGVRCLSLGRHSSSVEHDTSQSEVLWGECVWGVHHIAQQGLDRVAGH</sequence>
<accession>B6U5L6</accession>
<name>B6U5L6_MAIZE</name>
<dbReference type="AlphaFoldDB" id="B6U5L6"/>
<organism evidence="1">
    <name type="scientific">Zea mays</name>
    <name type="common">Maize</name>
    <dbReference type="NCBI Taxonomy" id="4577"/>
    <lineage>
        <taxon>Eukaryota</taxon>
        <taxon>Viridiplantae</taxon>
        <taxon>Streptophyta</taxon>
        <taxon>Embryophyta</taxon>
        <taxon>Tracheophyta</taxon>
        <taxon>Spermatophyta</taxon>
        <taxon>Magnoliopsida</taxon>
        <taxon>Liliopsida</taxon>
        <taxon>Poales</taxon>
        <taxon>Poaceae</taxon>
        <taxon>PACMAD clade</taxon>
        <taxon>Panicoideae</taxon>
        <taxon>Andropogonodae</taxon>
        <taxon>Andropogoneae</taxon>
        <taxon>Tripsacinae</taxon>
        <taxon>Zea</taxon>
    </lineage>
</organism>